<evidence type="ECO:0000313" key="10">
    <source>
        <dbReference type="EMBL" id="VFT78820.1"/>
    </source>
</evidence>
<dbReference type="Gene3D" id="3.20.20.300">
    <property type="entry name" value="Glycoside hydrolase, family 3, N-terminal domain"/>
    <property type="match status" value="1"/>
</dbReference>
<dbReference type="EMBL" id="VJMH01004138">
    <property type="protein sequence ID" value="KAF0703656.1"/>
    <property type="molecule type" value="Genomic_DNA"/>
</dbReference>
<dbReference type="EC" id="3.2.1.21" evidence="3"/>
<evidence type="ECO:0000256" key="4">
    <source>
        <dbReference type="ARBA" id="ARBA00022729"/>
    </source>
</evidence>
<dbReference type="SUPFAM" id="SSF52279">
    <property type="entry name" value="Beta-D-glucan exohydrolase, C-terminal domain"/>
    <property type="match status" value="1"/>
</dbReference>
<keyword evidence="6" id="KW-0326">Glycosidase</keyword>
<dbReference type="InterPro" id="IPR017853">
    <property type="entry name" value="GH"/>
</dbReference>
<dbReference type="Proteomes" id="UP000332933">
    <property type="component" value="Unassembled WGS sequence"/>
</dbReference>
<keyword evidence="5" id="KW-0378">Hydrolase</keyword>
<dbReference type="PANTHER" id="PTHR30620">
    <property type="entry name" value="PERIPLASMIC BETA-GLUCOSIDASE-RELATED"/>
    <property type="match status" value="1"/>
</dbReference>
<keyword evidence="12" id="KW-1185">Reference proteome</keyword>
<dbReference type="InterPro" id="IPR036962">
    <property type="entry name" value="Glyco_hydro_3_N_sf"/>
</dbReference>
<dbReference type="InterPro" id="IPR051915">
    <property type="entry name" value="Cellulose_Degrad_GH3"/>
</dbReference>
<dbReference type="PROSITE" id="PS51257">
    <property type="entry name" value="PROKAR_LIPOPROTEIN"/>
    <property type="match status" value="1"/>
</dbReference>
<reference evidence="10 12" key="1">
    <citation type="submission" date="2019-03" db="EMBL/GenBank/DDBJ databases">
        <authorList>
            <person name="Gaulin E."/>
            <person name="Dumas B."/>
        </authorList>
    </citation>
    <scope>NUCLEOTIDE SEQUENCE [LARGE SCALE GENOMIC DNA]</scope>
    <source>
        <strain evidence="10">CBS 568.67</strain>
    </source>
</reference>
<dbReference type="SUPFAM" id="SSF51445">
    <property type="entry name" value="(Trans)glycosidases"/>
    <property type="match status" value="1"/>
</dbReference>
<evidence type="ECO:0000256" key="5">
    <source>
        <dbReference type="ARBA" id="ARBA00022801"/>
    </source>
</evidence>
<feature type="domain" description="Glycoside hydrolase family 3 N-terminal" evidence="7">
    <location>
        <begin position="30"/>
        <end position="168"/>
    </location>
</feature>
<dbReference type="InterPro" id="IPR001764">
    <property type="entry name" value="Glyco_hydro_3_N"/>
</dbReference>
<name>A0A485KB18_9STRA</name>
<dbReference type="GO" id="GO:0008422">
    <property type="term" value="F:beta-glucosidase activity"/>
    <property type="evidence" value="ECO:0007669"/>
    <property type="project" value="UniProtKB-EC"/>
</dbReference>
<dbReference type="EMBL" id="VJMH01000139">
    <property type="protein sequence ID" value="KAF0718562.1"/>
    <property type="molecule type" value="Genomic_DNA"/>
</dbReference>
<evidence type="ECO:0000259" key="7">
    <source>
        <dbReference type="Pfam" id="PF00933"/>
    </source>
</evidence>
<dbReference type="InterPro" id="IPR036881">
    <property type="entry name" value="Glyco_hydro_3_C_sf"/>
</dbReference>
<evidence type="ECO:0000256" key="3">
    <source>
        <dbReference type="ARBA" id="ARBA00012744"/>
    </source>
</evidence>
<evidence type="ECO:0000313" key="12">
    <source>
        <dbReference type="Proteomes" id="UP000332933"/>
    </source>
</evidence>
<evidence type="ECO:0000313" key="11">
    <source>
        <dbReference type="EMBL" id="VFT84483.1"/>
    </source>
</evidence>
<protein>
    <recommendedName>
        <fullName evidence="3">beta-glucosidase</fullName>
        <ecNumber evidence="3">3.2.1.21</ecNumber>
    </recommendedName>
</protein>
<evidence type="ECO:0000256" key="2">
    <source>
        <dbReference type="ARBA" id="ARBA00005336"/>
    </source>
</evidence>
<sequence>MRLNLTLSFAASSSSCLPRCRSACPSIGSAGGVDRDPVTLTQHELQNHFMPPFKAAIDAGAMTGMDTYISFNGVPMSSNPSLSKDLLRTDLMFDGFLVSDWDEINLMNSYHHNASSDQDAVKKAMQGSSIDISMVPYDSTFIGFMKSLYTAGQVPLDRMKTSAKHIVEVKLKQNLYSVPVPSAELVNQLGDVASQAAALNIARESLVLVKNANNVLPLDPTKKVFLTGASMDDIGLLCGGWKCSSK</sequence>
<organism evidence="10 12">
    <name type="scientific">Aphanomyces stellatus</name>
    <dbReference type="NCBI Taxonomy" id="120398"/>
    <lineage>
        <taxon>Eukaryota</taxon>
        <taxon>Sar</taxon>
        <taxon>Stramenopiles</taxon>
        <taxon>Oomycota</taxon>
        <taxon>Saprolegniomycetes</taxon>
        <taxon>Saprolegniales</taxon>
        <taxon>Verrucalvaceae</taxon>
        <taxon>Aphanomyces</taxon>
    </lineage>
</organism>
<evidence type="ECO:0000313" key="9">
    <source>
        <dbReference type="EMBL" id="KAF0718562.1"/>
    </source>
</evidence>
<dbReference type="GO" id="GO:0009251">
    <property type="term" value="P:glucan catabolic process"/>
    <property type="evidence" value="ECO:0007669"/>
    <property type="project" value="TreeGrafter"/>
</dbReference>
<gene>
    <name evidence="10" type="primary">Aste57867_1607</name>
    <name evidence="11" type="synonym">Aste57867_7575</name>
    <name evidence="9" type="ORF">As57867_001606</name>
    <name evidence="8" type="ORF">As57867_007549</name>
    <name evidence="10" type="ORF">ASTE57867_1607</name>
    <name evidence="11" type="ORF">ASTE57867_7575</name>
</gene>
<dbReference type="EMBL" id="CAADRA010000139">
    <property type="protein sequence ID" value="VFT78820.1"/>
    <property type="molecule type" value="Genomic_DNA"/>
</dbReference>
<accession>A0A485KB18</accession>
<dbReference type="Gene3D" id="3.40.50.1700">
    <property type="entry name" value="Glycoside hydrolase family 3 C-terminal domain"/>
    <property type="match status" value="1"/>
</dbReference>
<dbReference type="AlphaFoldDB" id="A0A485KB18"/>
<evidence type="ECO:0000256" key="6">
    <source>
        <dbReference type="ARBA" id="ARBA00023295"/>
    </source>
</evidence>
<comment type="similarity">
    <text evidence="2">Belongs to the glycosyl hydrolase 3 family.</text>
</comment>
<dbReference type="OrthoDB" id="78731at2759"/>
<reference evidence="8" key="2">
    <citation type="submission" date="2019-06" db="EMBL/GenBank/DDBJ databases">
        <title>Genomics analysis of Aphanomyces spp. identifies a new class of oomycete effector associated with host adaptation.</title>
        <authorList>
            <person name="Gaulin E."/>
        </authorList>
    </citation>
    <scope>NUCLEOTIDE SEQUENCE</scope>
    <source>
        <strain evidence="8">CBS 578.67</strain>
    </source>
</reference>
<dbReference type="Pfam" id="PF00933">
    <property type="entry name" value="Glyco_hydro_3"/>
    <property type="match status" value="1"/>
</dbReference>
<dbReference type="PANTHER" id="PTHR30620:SF16">
    <property type="entry name" value="LYSOSOMAL BETA GLUCOSIDASE"/>
    <property type="match status" value="1"/>
</dbReference>
<dbReference type="EMBL" id="CAADRA010004150">
    <property type="protein sequence ID" value="VFT84483.1"/>
    <property type="molecule type" value="Genomic_DNA"/>
</dbReference>
<keyword evidence="4" id="KW-0732">Signal</keyword>
<evidence type="ECO:0000313" key="8">
    <source>
        <dbReference type="EMBL" id="KAF0703656.1"/>
    </source>
</evidence>
<comment type="catalytic activity">
    <reaction evidence="1">
        <text>Hydrolysis of terminal, non-reducing beta-D-glucosyl residues with release of beta-D-glucose.</text>
        <dbReference type="EC" id="3.2.1.21"/>
    </reaction>
</comment>
<evidence type="ECO:0000256" key="1">
    <source>
        <dbReference type="ARBA" id="ARBA00000448"/>
    </source>
</evidence>
<proteinExistence type="inferred from homology"/>